<evidence type="ECO:0000256" key="1">
    <source>
        <dbReference type="SAM" id="MobiDB-lite"/>
    </source>
</evidence>
<dbReference type="RefSeq" id="XP_006695783.1">
    <property type="nucleotide sequence ID" value="XM_006695720.1"/>
</dbReference>
<name>G0SBR2_CHATD</name>
<gene>
    <name evidence="2" type="ORF">CTHT_0054480</name>
</gene>
<dbReference type="EMBL" id="GL988045">
    <property type="protein sequence ID" value="EGS18838.1"/>
    <property type="molecule type" value="Genomic_DNA"/>
</dbReference>
<feature type="compositionally biased region" description="Low complexity" evidence="1">
    <location>
        <begin position="143"/>
        <end position="158"/>
    </location>
</feature>
<dbReference type="HOGENOM" id="CLU_049751_1_0_1"/>
<evidence type="ECO:0000313" key="3">
    <source>
        <dbReference type="Proteomes" id="UP000008066"/>
    </source>
</evidence>
<sequence>MPSVTQDPPTAPSPSCKKRKLDDTAQLYAALVANFPSAKADHPVLEFYRAANCSNTGLLADGSLDHATLSPQHHLVSPLAGRKISPASPWGKRQRTSPDSSGPAEGDLMQRSPSNSPTQRYQRPSPPLRSSAKTAGLGDKTRSATVASQTTTPTPTISQSLMSRCHICSRKPTKKSELDSFTDCQGCGRRTCYICIRECLGWGPPAAMMNHAQADSRAPPTPTLPQEPSFTMVDIDLLDDDGNTNDIGADSYHQRIVEQQQLALLKSQQQAQQQPQMQLQQSVGNQCREGEVKAGRGFDGWPNSGGGHRQRVCSRCCVERGEDGEVVCLGCLPFVEG</sequence>
<reference evidence="2 3" key="1">
    <citation type="journal article" date="2011" name="Cell">
        <title>Insight into structure and assembly of the nuclear pore complex by utilizing the genome of a eukaryotic thermophile.</title>
        <authorList>
            <person name="Amlacher S."/>
            <person name="Sarges P."/>
            <person name="Flemming D."/>
            <person name="van Noort V."/>
            <person name="Kunze R."/>
            <person name="Devos D.P."/>
            <person name="Arumugam M."/>
            <person name="Bork P."/>
            <person name="Hurt E."/>
        </authorList>
    </citation>
    <scope>NUCLEOTIDE SEQUENCE [LARGE SCALE GENOMIC DNA]</scope>
    <source>
        <strain evidence="3">DSM 1495 / CBS 144.50 / IMI 039719</strain>
    </source>
</reference>
<dbReference type="GeneID" id="18259486"/>
<dbReference type="Proteomes" id="UP000008066">
    <property type="component" value="Unassembled WGS sequence"/>
</dbReference>
<dbReference type="AlphaFoldDB" id="G0SBR2"/>
<evidence type="ECO:0000313" key="2">
    <source>
        <dbReference type="EMBL" id="EGS18838.1"/>
    </source>
</evidence>
<keyword evidence="3" id="KW-1185">Reference proteome</keyword>
<proteinExistence type="predicted"/>
<feature type="region of interest" description="Disordered" evidence="1">
    <location>
        <begin position="75"/>
        <end position="158"/>
    </location>
</feature>
<dbReference type="eggNOG" id="ENOG502T2GE">
    <property type="taxonomic scope" value="Eukaryota"/>
</dbReference>
<protein>
    <submittedName>
        <fullName evidence="2">Uncharacterized protein</fullName>
    </submittedName>
</protein>
<feature type="compositionally biased region" description="Polar residues" evidence="1">
    <location>
        <begin position="111"/>
        <end position="122"/>
    </location>
</feature>
<dbReference type="KEGG" id="cthr:CTHT_0054480"/>
<dbReference type="OrthoDB" id="5377226at2759"/>
<organism evidence="3">
    <name type="scientific">Chaetomium thermophilum (strain DSM 1495 / CBS 144.50 / IMI 039719)</name>
    <name type="common">Thermochaetoides thermophila</name>
    <dbReference type="NCBI Taxonomy" id="759272"/>
    <lineage>
        <taxon>Eukaryota</taxon>
        <taxon>Fungi</taxon>
        <taxon>Dikarya</taxon>
        <taxon>Ascomycota</taxon>
        <taxon>Pezizomycotina</taxon>
        <taxon>Sordariomycetes</taxon>
        <taxon>Sordariomycetidae</taxon>
        <taxon>Sordariales</taxon>
        <taxon>Chaetomiaceae</taxon>
        <taxon>Thermochaetoides</taxon>
    </lineage>
</organism>
<accession>G0SBR2</accession>